<dbReference type="PANTHER" id="PTHR11527">
    <property type="entry name" value="HEAT-SHOCK PROTEIN 20 FAMILY MEMBER"/>
    <property type="match status" value="1"/>
</dbReference>
<keyword evidence="7" id="KW-1185">Reference proteome</keyword>
<dbReference type="EMBL" id="JBAMMX010000021">
    <property type="protein sequence ID" value="KAK6919680.1"/>
    <property type="molecule type" value="Genomic_DNA"/>
</dbReference>
<gene>
    <name evidence="6" type="ORF">RJ641_015584</name>
</gene>
<evidence type="ECO:0000256" key="2">
    <source>
        <dbReference type="PROSITE-ProRule" id="PRU00285"/>
    </source>
</evidence>
<dbReference type="InterPro" id="IPR002068">
    <property type="entry name" value="A-crystallin/Hsp20_dom"/>
</dbReference>
<feature type="region of interest" description="Disordered" evidence="4">
    <location>
        <begin position="100"/>
        <end position="127"/>
    </location>
</feature>
<dbReference type="InterPro" id="IPR031107">
    <property type="entry name" value="Small_HSP"/>
</dbReference>
<keyword evidence="1" id="KW-0346">Stress response</keyword>
<dbReference type="Pfam" id="PF00011">
    <property type="entry name" value="HSP20"/>
    <property type="match status" value="1"/>
</dbReference>
<evidence type="ECO:0000313" key="7">
    <source>
        <dbReference type="Proteomes" id="UP001370490"/>
    </source>
</evidence>
<sequence length="261" mass="29020">MENQIVRRRLDMIASHFAASDEILANPISPMSCNGGINSTMRRYDNRMYFARQGSASQAYFMRQASVDQRLAQTGVLPKCTNLVNEGSPNSLQGPLFSRPGGQYASSPSVGVTPPESQDCKLLAPDPPMFAQPKRRMDEYKQFRSQEKLPASATKGSEEWSPRTDIAESGCNYVVIVELPGVAMKEIRVEVTQTNLVVTGKRSIQWWQEASSQQGSMSAYHKKEIMEGPYQVTWPLPANANKDRVSAEFVEGLLQITIPKV</sequence>
<dbReference type="Gene3D" id="2.60.40.790">
    <property type="match status" value="1"/>
</dbReference>
<dbReference type="AlphaFoldDB" id="A0AAN8Z182"/>
<protein>
    <submittedName>
        <fullName evidence="6">Alpha crystallin/Hsp20 domain</fullName>
    </submittedName>
</protein>
<comment type="similarity">
    <text evidence="2 3">Belongs to the small heat shock protein (HSP20) family.</text>
</comment>
<evidence type="ECO:0000313" key="6">
    <source>
        <dbReference type="EMBL" id="KAK6919680.1"/>
    </source>
</evidence>
<feature type="region of interest" description="Disordered" evidence="4">
    <location>
        <begin position="144"/>
        <end position="163"/>
    </location>
</feature>
<evidence type="ECO:0000256" key="1">
    <source>
        <dbReference type="ARBA" id="ARBA00023016"/>
    </source>
</evidence>
<evidence type="ECO:0000256" key="3">
    <source>
        <dbReference type="RuleBase" id="RU003616"/>
    </source>
</evidence>
<evidence type="ECO:0000256" key="4">
    <source>
        <dbReference type="SAM" id="MobiDB-lite"/>
    </source>
</evidence>
<accession>A0AAN8Z182</accession>
<reference evidence="6 7" key="1">
    <citation type="submission" date="2023-12" db="EMBL/GenBank/DDBJ databases">
        <title>A high-quality genome assembly for Dillenia turbinata (Dilleniales).</title>
        <authorList>
            <person name="Chanderbali A."/>
        </authorList>
    </citation>
    <scope>NUCLEOTIDE SEQUENCE [LARGE SCALE GENOMIC DNA]</scope>
    <source>
        <strain evidence="6">LSX21</strain>
        <tissue evidence="6">Leaf</tissue>
    </source>
</reference>
<feature type="domain" description="SHSP" evidence="5">
    <location>
        <begin position="155"/>
        <end position="261"/>
    </location>
</feature>
<name>A0AAN8Z182_9MAGN</name>
<dbReference type="PROSITE" id="PS01031">
    <property type="entry name" value="SHSP"/>
    <property type="match status" value="1"/>
</dbReference>
<evidence type="ECO:0000259" key="5">
    <source>
        <dbReference type="PROSITE" id="PS01031"/>
    </source>
</evidence>
<comment type="caution">
    <text evidence="6">The sequence shown here is derived from an EMBL/GenBank/DDBJ whole genome shotgun (WGS) entry which is preliminary data.</text>
</comment>
<dbReference type="SUPFAM" id="SSF49764">
    <property type="entry name" value="HSP20-like chaperones"/>
    <property type="match status" value="1"/>
</dbReference>
<dbReference type="CDD" id="cd06464">
    <property type="entry name" value="ACD_sHsps-like"/>
    <property type="match status" value="1"/>
</dbReference>
<dbReference type="Proteomes" id="UP001370490">
    <property type="component" value="Unassembled WGS sequence"/>
</dbReference>
<dbReference type="InterPro" id="IPR008978">
    <property type="entry name" value="HSP20-like_chaperone"/>
</dbReference>
<proteinExistence type="inferred from homology"/>
<organism evidence="6 7">
    <name type="scientific">Dillenia turbinata</name>
    <dbReference type="NCBI Taxonomy" id="194707"/>
    <lineage>
        <taxon>Eukaryota</taxon>
        <taxon>Viridiplantae</taxon>
        <taxon>Streptophyta</taxon>
        <taxon>Embryophyta</taxon>
        <taxon>Tracheophyta</taxon>
        <taxon>Spermatophyta</taxon>
        <taxon>Magnoliopsida</taxon>
        <taxon>eudicotyledons</taxon>
        <taxon>Gunneridae</taxon>
        <taxon>Pentapetalae</taxon>
        <taxon>Dilleniales</taxon>
        <taxon>Dilleniaceae</taxon>
        <taxon>Dillenia</taxon>
    </lineage>
</organism>